<dbReference type="GeneID" id="73046384"/>
<keyword evidence="3" id="KW-1185">Reference proteome</keyword>
<name>A0ABD5Q733_9EURY</name>
<dbReference type="Proteomes" id="UP001595945">
    <property type="component" value="Unassembled WGS sequence"/>
</dbReference>
<sequence>MLGSAKPGDEEIYERAYRILEKTGSHEKFNQYMKKKGLFVSTVQNTYTVPRPSTSEGEVGTQYLDKADLNTGLTLTAYSSTDTKYTATISWDWSRQDADDWGEPPKDLVGFFWRDNEWYVQGSEYDYIDKHVSFHSSKNDGDEGMVFDFNDSKGDGGDRHWASIEARYDAENVDSEKRQIFGKYVHTYDSFSYPEVSVGLPKGIDITSPSDVDGKTWTSEETEDDERLVVSPDNMVVT</sequence>
<dbReference type="AlphaFoldDB" id="A0ABD5Q733"/>
<proteinExistence type="predicted"/>
<comment type="caution">
    <text evidence="2">The sequence shown here is derived from an EMBL/GenBank/DDBJ whole genome shotgun (WGS) entry which is preliminary data.</text>
</comment>
<evidence type="ECO:0000313" key="3">
    <source>
        <dbReference type="Proteomes" id="UP001595945"/>
    </source>
</evidence>
<gene>
    <name evidence="2" type="ORF">ACFO9K_19855</name>
</gene>
<evidence type="ECO:0000256" key="1">
    <source>
        <dbReference type="SAM" id="MobiDB-lite"/>
    </source>
</evidence>
<evidence type="ECO:0000313" key="2">
    <source>
        <dbReference type="EMBL" id="MFC4826518.1"/>
    </source>
</evidence>
<organism evidence="2 3">
    <name type="scientific">Halorussus aquaticus</name>
    <dbReference type="NCBI Taxonomy" id="2953748"/>
    <lineage>
        <taxon>Archaea</taxon>
        <taxon>Methanobacteriati</taxon>
        <taxon>Methanobacteriota</taxon>
        <taxon>Stenosarchaea group</taxon>
        <taxon>Halobacteria</taxon>
        <taxon>Halobacteriales</taxon>
        <taxon>Haladaptataceae</taxon>
        <taxon>Halorussus</taxon>
    </lineage>
</organism>
<dbReference type="RefSeq" id="WP_254267889.1">
    <property type="nucleotide sequence ID" value="NZ_CP100400.1"/>
</dbReference>
<dbReference type="EMBL" id="JBHSHT010000002">
    <property type="protein sequence ID" value="MFC4826518.1"/>
    <property type="molecule type" value="Genomic_DNA"/>
</dbReference>
<protein>
    <submittedName>
        <fullName evidence="2">Uncharacterized protein</fullName>
    </submittedName>
</protein>
<reference evidence="2 3" key="1">
    <citation type="journal article" date="2019" name="Int. J. Syst. Evol. Microbiol.">
        <title>The Global Catalogue of Microorganisms (GCM) 10K type strain sequencing project: providing services to taxonomists for standard genome sequencing and annotation.</title>
        <authorList>
            <consortium name="The Broad Institute Genomics Platform"/>
            <consortium name="The Broad Institute Genome Sequencing Center for Infectious Disease"/>
            <person name="Wu L."/>
            <person name="Ma J."/>
        </authorList>
    </citation>
    <scope>NUCLEOTIDE SEQUENCE [LARGE SCALE GENOMIC DNA]</scope>
    <source>
        <strain evidence="2 3">XZYJ18</strain>
    </source>
</reference>
<accession>A0ABD5Q733</accession>
<feature type="region of interest" description="Disordered" evidence="1">
    <location>
        <begin position="211"/>
        <end position="238"/>
    </location>
</feature>